<dbReference type="RefSeq" id="WP_147287413.1">
    <property type="nucleotide sequence ID" value="NZ_UGGP01000001.1"/>
</dbReference>
<organism evidence="2 3">
    <name type="scientific">Exiguobacterium aurantiacum</name>
    <dbReference type="NCBI Taxonomy" id="33987"/>
    <lineage>
        <taxon>Bacteria</taxon>
        <taxon>Bacillati</taxon>
        <taxon>Bacillota</taxon>
        <taxon>Bacilli</taxon>
        <taxon>Bacillales</taxon>
        <taxon>Bacillales Family XII. Incertae Sedis</taxon>
        <taxon>Exiguobacterium</taxon>
    </lineage>
</organism>
<keyword evidence="1" id="KW-0472">Membrane</keyword>
<gene>
    <name evidence="2" type="ORF">NCTC13163_02119</name>
</gene>
<dbReference type="OrthoDB" id="2357600at2"/>
<dbReference type="EMBL" id="UGGP01000001">
    <property type="protein sequence ID" value="STO08742.1"/>
    <property type="molecule type" value="Genomic_DNA"/>
</dbReference>
<accession>A0A377FV84</accession>
<evidence type="ECO:0000256" key="1">
    <source>
        <dbReference type="SAM" id="Phobius"/>
    </source>
</evidence>
<keyword evidence="1" id="KW-0812">Transmembrane</keyword>
<dbReference type="STRING" id="1397694.GCA_000702585_02608"/>
<evidence type="ECO:0000313" key="3">
    <source>
        <dbReference type="Proteomes" id="UP000254060"/>
    </source>
</evidence>
<sequence length="1246" mass="139071">MVSQRRLKRPVAAFVAIVFLTSLLISTLFEVYTTVSANTSIKPVILELTDIAKSNENTIDVKEKIASQLNLGSGYTVQTMTMKQFNASREDLLGKYDAVVFGPSRATDSQEKYSAKTVKYDSNLSGFDNIRAVTKESHNTTVYDNDITALKVQQLQRELLANGVPVLLHEDVFATKNNTVKKFNLLKPTNAVVFKTIDEARTVLNTFFNMYEPNKVKQVVMKQGTKTLTSLVDVKSTTSIVPAERGKEIRFEYTLENAPSSNATVELYIDLDSNDRFTPNEWVETLPAKQAGSISYRIDAPSYTSPRYWKLVLKDPSARTYSYQTGRFLLKDEKAVANVLQVTSDMTQNATTGKLSDTFVNNQMLSHSDLYSFNLETISYKELIDKVCGNKISTNQKWFYSKDLIIFGFNDTYISTLNDDCVHPELIKFMDQGRGVMFTHDMLYRTETSGQFKATNSWESNFASRFATREYTNMGIYAQNPSTSVIQTATGLFTEYPYKLSASTGTTKKVKTTHNQYFSLDLENEELTTWFNLVGDNRTVGDSANHYYMYTVGNLTYSGAGHVQTFNEQDEKEIFVNTMFRAFIGSNHAPKIDVLAPVMNESKKRTVYDIEPLYLSWKSIDYDFADQFLDTRVLVDGKQVFPKEDGKFASVRNDEATGFFYDHKAKAGSTLNVRIETKEQRAKGAITSSETFTVDVLASEEAAFVSRTISPLVTEMGNQVTLAYNINQSVPFIQSPNGNAYKQFSWTINVEDVIPTGYAVVPSTLPNGWRVDGNKVSGSFTSQCLIEKGDQTCKVNDTKVEVKLTATKVGNYSFDKGKFNYVFDAEHNSNGTDKHDVQKRGSGNLSAVNTTILEKEIEQLRLTGPIYLNINEVRQIAPAITPVTSRKLDLRWRVGSDVVELSPSYVNNSATLKGLKPGKSTVRVEYTSPVTGKTIQSNEIDIIVDDPPTQFVANSLKLLVGEDGTIQPTIKSVNEDYRNFRFEVVSGQNVITVVEGTKQTLKVKGSTPGTAQVRVSLINQPITQSVIPILVNVEVALPTLSISPSQTTLWVYRDKSGAMVRQARELTMTQSGAVKLPISWTLPVNTKEVTLENPTLDRVTVRAVQGPGTSNRSIPVKGTLEQFTSQQVTASIEVKEYPQDVLAPNIELYMENSPYTYEPVFLPATANIRGFGMRVAEGTDVVEVVNQTKLRLKKPGLAKVQIATEDVSRFFSNDQGPSIVYREFYVRVREGNDPNPGTPNDAGDYY</sequence>
<evidence type="ECO:0008006" key="4">
    <source>
        <dbReference type="Google" id="ProtNLM"/>
    </source>
</evidence>
<evidence type="ECO:0000313" key="2">
    <source>
        <dbReference type="EMBL" id="STO08742.1"/>
    </source>
</evidence>
<keyword evidence="1" id="KW-1133">Transmembrane helix</keyword>
<dbReference type="AlphaFoldDB" id="A0A377FV84"/>
<dbReference type="Proteomes" id="UP000254060">
    <property type="component" value="Unassembled WGS sequence"/>
</dbReference>
<name>A0A377FV84_9BACL</name>
<feature type="transmembrane region" description="Helical" evidence="1">
    <location>
        <begin position="12"/>
        <end position="32"/>
    </location>
</feature>
<protein>
    <recommendedName>
        <fullName evidence="4">DUF5057 domain-containing protein</fullName>
    </recommendedName>
</protein>
<reference evidence="2 3" key="1">
    <citation type="submission" date="2018-06" db="EMBL/GenBank/DDBJ databases">
        <authorList>
            <consortium name="Pathogen Informatics"/>
            <person name="Doyle S."/>
        </authorList>
    </citation>
    <scope>NUCLEOTIDE SEQUENCE [LARGE SCALE GENOMIC DNA]</scope>
    <source>
        <strain evidence="2 3">NCTC13163</strain>
    </source>
</reference>
<proteinExistence type="predicted"/>